<proteinExistence type="predicted"/>
<name>A0A0G0H8U8_9BACT</name>
<organism evidence="1 2">
    <name type="scientific">Candidatus Nomurabacteria bacterium GW2011_GWB1_37_5</name>
    <dbReference type="NCBI Taxonomy" id="1618742"/>
    <lineage>
        <taxon>Bacteria</taxon>
        <taxon>Candidatus Nomuraibacteriota</taxon>
    </lineage>
</organism>
<dbReference type="SUPFAM" id="SSF143100">
    <property type="entry name" value="TTHA1013/TTHA0281-like"/>
    <property type="match status" value="1"/>
</dbReference>
<evidence type="ECO:0008006" key="3">
    <source>
        <dbReference type="Google" id="ProtNLM"/>
    </source>
</evidence>
<evidence type="ECO:0000313" key="1">
    <source>
        <dbReference type="EMBL" id="KKQ34960.1"/>
    </source>
</evidence>
<gene>
    <name evidence="1" type="ORF">US50_C0030G0017</name>
</gene>
<comment type="caution">
    <text evidence="1">The sequence shown here is derived from an EMBL/GenBank/DDBJ whole genome shotgun (WGS) entry which is preliminary data.</text>
</comment>
<protein>
    <recommendedName>
        <fullName evidence="3">HicB-like antitoxin of toxin-antitoxin system domain-containing protein</fullName>
    </recommendedName>
</protein>
<dbReference type="AlphaFoldDB" id="A0A0G0H8U8"/>
<dbReference type="InterPro" id="IPR035069">
    <property type="entry name" value="TTHA1013/TTHA0281-like"/>
</dbReference>
<dbReference type="Gene3D" id="3.30.160.250">
    <property type="match status" value="1"/>
</dbReference>
<evidence type="ECO:0000313" key="2">
    <source>
        <dbReference type="Proteomes" id="UP000033876"/>
    </source>
</evidence>
<dbReference type="EMBL" id="LBTF01000030">
    <property type="protein sequence ID" value="KKQ34960.1"/>
    <property type="molecule type" value="Genomic_DNA"/>
</dbReference>
<reference evidence="1 2" key="1">
    <citation type="journal article" date="2015" name="Nature">
        <title>rRNA introns, odd ribosomes, and small enigmatic genomes across a large radiation of phyla.</title>
        <authorList>
            <person name="Brown C.T."/>
            <person name="Hug L.A."/>
            <person name="Thomas B.C."/>
            <person name="Sharon I."/>
            <person name="Castelle C.J."/>
            <person name="Singh A."/>
            <person name="Wilkins M.J."/>
            <person name="Williams K.H."/>
            <person name="Banfield J.F."/>
        </authorList>
    </citation>
    <scope>NUCLEOTIDE SEQUENCE [LARGE SCALE GENOMIC DNA]</scope>
</reference>
<sequence length="94" mass="10662">MKTKTTIQNLTFTIQIFREGKMFIAHNPELKVSSCGNSLEEAKLNLRDAISGFLKSVKKLGTLQEILEEAGSVQRRNQWFDPELLVIDRLSLAI</sequence>
<dbReference type="Proteomes" id="UP000033876">
    <property type="component" value="Unassembled WGS sequence"/>
</dbReference>
<accession>A0A0G0H8U8</accession>